<evidence type="ECO:0000313" key="4">
    <source>
        <dbReference type="Proteomes" id="UP000198752"/>
    </source>
</evidence>
<accession>A0A1I2Q7F1</accession>
<dbReference type="RefSeq" id="WP_093670885.1">
    <property type="nucleotide sequence ID" value="NZ_FOOY01000006.1"/>
</dbReference>
<protein>
    <submittedName>
        <fullName evidence="3">Diadenosine tetraphosphate (Ap4A) hydrolase</fullName>
    </submittedName>
</protein>
<evidence type="ECO:0000259" key="2">
    <source>
        <dbReference type="PROSITE" id="PS51084"/>
    </source>
</evidence>
<reference evidence="4" key="1">
    <citation type="submission" date="2016-10" db="EMBL/GenBank/DDBJ databases">
        <authorList>
            <person name="Varghese N."/>
            <person name="Submissions S."/>
        </authorList>
    </citation>
    <scope>NUCLEOTIDE SEQUENCE [LARGE SCALE GENOMIC DNA]</scope>
    <source>
        <strain evidence="4">ATCC 700379</strain>
    </source>
</reference>
<evidence type="ECO:0000256" key="1">
    <source>
        <dbReference type="PROSITE-ProRule" id="PRU00464"/>
    </source>
</evidence>
<dbReference type="Pfam" id="PF01230">
    <property type="entry name" value="HIT"/>
    <property type="match status" value="1"/>
</dbReference>
<keyword evidence="4" id="KW-1185">Reference proteome</keyword>
<dbReference type="InterPro" id="IPR036265">
    <property type="entry name" value="HIT-like_sf"/>
</dbReference>
<keyword evidence="3" id="KW-0378">Hydrolase</keyword>
<dbReference type="PROSITE" id="PS51084">
    <property type="entry name" value="HIT_2"/>
    <property type="match status" value="1"/>
</dbReference>
<comment type="caution">
    <text evidence="1">Lacks conserved residue(s) required for the propagation of feature annotation.</text>
</comment>
<dbReference type="Proteomes" id="UP000198752">
    <property type="component" value="Unassembled WGS sequence"/>
</dbReference>
<dbReference type="AlphaFoldDB" id="A0A1I2Q7F1"/>
<gene>
    <name evidence="3" type="ORF">SAMN02982927_01106</name>
</gene>
<dbReference type="SUPFAM" id="SSF54197">
    <property type="entry name" value="HIT-like"/>
    <property type="match status" value="1"/>
</dbReference>
<dbReference type="InterPro" id="IPR011146">
    <property type="entry name" value="HIT-like"/>
</dbReference>
<dbReference type="GO" id="GO:0016787">
    <property type="term" value="F:hydrolase activity"/>
    <property type="evidence" value="ECO:0007669"/>
    <property type="project" value="UniProtKB-KW"/>
</dbReference>
<name>A0A1I2Q7F1_9BACL</name>
<evidence type="ECO:0000313" key="3">
    <source>
        <dbReference type="EMBL" id="SFG24228.1"/>
    </source>
</evidence>
<dbReference type="Gene3D" id="3.30.428.10">
    <property type="entry name" value="HIT-like"/>
    <property type="match status" value="1"/>
</dbReference>
<dbReference type="STRING" id="269670.SAMN02982927_01106"/>
<dbReference type="OrthoDB" id="9784774at2"/>
<proteinExistence type="predicted"/>
<dbReference type="EMBL" id="FOOY01000006">
    <property type="protein sequence ID" value="SFG24228.1"/>
    <property type="molecule type" value="Genomic_DNA"/>
</dbReference>
<organism evidence="3 4">
    <name type="scientific">Sporolactobacillus nakayamae</name>
    <dbReference type="NCBI Taxonomy" id="269670"/>
    <lineage>
        <taxon>Bacteria</taxon>
        <taxon>Bacillati</taxon>
        <taxon>Bacillota</taxon>
        <taxon>Bacilli</taxon>
        <taxon>Bacillales</taxon>
        <taxon>Sporolactobacillaceae</taxon>
        <taxon>Sporolactobacillus</taxon>
    </lineage>
</organism>
<sequence length="151" mass="17569">MDWRDNRIESAQNGTNPMVLAKMKSGFAVIGDTQFLPGYCVLLPNKAVFSLNDLTIDERSQFLTDMSLVGDAIMHVCHPLRINYDILGNTDAFLHAHIFPRYEWEKEERRKGPVWLYDSSNWYDETKQFNEKKHGKLKDELANDLNRVYGK</sequence>
<feature type="domain" description="HIT" evidence="2">
    <location>
        <begin position="6"/>
        <end position="108"/>
    </location>
</feature>